<gene>
    <name evidence="4" type="ORF">FIESC28_06200</name>
</gene>
<feature type="compositionally biased region" description="Low complexity" evidence="1">
    <location>
        <begin position="111"/>
        <end position="138"/>
    </location>
</feature>
<feature type="compositionally biased region" description="Polar residues" evidence="1">
    <location>
        <begin position="139"/>
        <end position="156"/>
    </location>
</feature>
<dbReference type="EMBL" id="QKXC01000128">
    <property type="protein sequence ID" value="RBR18134.1"/>
    <property type="molecule type" value="Genomic_DNA"/>
</dbReference>
<dbReference type="Proteomes" id="UP000253153">
    <property type="component" value="Unassembled WGS sequence"/>
</dbReference>
<dbReference type="Pfam" id="PF14295">
    <property type="entry name" value="PAN_4"/>
    <property type="match status" value="3"/>
</dbReference>
<keyword evidence="5" id="KW-1185">Reference proteome</keyword>
<dbReference type="OrthoDB" id="5106808at2759"/>
<feature type="region of interest" description="Disordered" evidence="1">
    <location>
        <begin position="110"/>
        <end position="212"/>
    </location>
</feature>
<feature type="compositionally biased region" description="Pro residues" evidence="1">
    <location>
        <begin position="544"/>
        <end position="556"/>
    </location>
</feature>
<dbReference type="InterPro" id="IPR003609">
    <property type="entry name" value="Pan_app"/>
</dbReference>
<feature type="domain" description="Apple" evidence="3">
    <location>
        <begin position="234"/>
        <end position="307"/>
    </location>
</feature>
<feature type="compositionally biased region" description="Low complexity" evidence="1">
    <location>
        <begin position="157"/>
        <end position="212"/>
    </location>
</feature>
<feature type="chain" id="PRO_5016719503" description="Apple domain-containing protein" evidence="2">
    <location>
        <begin position="22"/>
        <end position="767"/>
    </location>
</feature>
<dbReference type="RefSeq" id="XP_031015590.1">
    <property type="nucleotide sequence ID" value="XM_031160344.1"/>
</dbReference>
<feature type="region of interest" description="Disordered" evidence="1">
    <location>
        <begin position="532"/>
        <end position="559"/>
    </location>
</feature>
<organism evidence="4 5">
    <name type="scientific">Fusarium coffeatum</name>
    <dbReference type="NCBI Taxonomy" id="231269"/>
    <lineage>
        <taxon>Eukaryota</taxon>
        <taxon>Fungi</taxon>
        <taxon>Dikarya</taxon>
        <taxon>Ascomycota</taxon>
        <taxon>Pezizomycotina</taxon>
        <taxon>Sordariomycetes</taxon>
        <taxon>Hypocreomycetidae</taxon>
        <taxon>Hypocreales</taxon>
        <taxon>Nectriaceae</taxon>
        <taxon>Fusarium</taxon>
        <taxon>Fusarium incarnatum-equiseti species complex</taxon>
    </lineage>
</organism>
<accession>A0A366RLX0</accession>
<reference evidence="4 5" key="1">
    <citation type="submission" date="2018-06" db="EMBL/GenBank/DDBJ databases">
        <title>Fusarium incarnatum-equiseti species complex species 28.</title>
        <authorList>
            <person name="Gardiner D.M."/>
        </authorList>
    </citation>
    <scope>NUCLEOTIDE SEQUENCE [LARGE SCALE GENOMIC DNA]</scope>
    <source>
        <strain evidence="4 5">FIESC_28</strain>
    </source>
</reference>
<dbReference type="Gene3D" id="3.50.4.10">
    <property type="entry name" value="Hepatocyte Growth Factor"/>
    <property type="match status" value="1"/>
</dbReference>
<protein>
    <recommendedName>
        <fullName evidence="3">Apple domain-containing protein</fullName>
    </recommendedName>
</protein>
<sequence>MSRHLVRSFLLATALSPLVNAGPCRPHPTSASSVGESSTQTVSPSLASSSVILIDTETVSHSDMISEDAATGTGSSTLQDDTTVTFSEIYSASTATSEDATFISIETTAESSVTDTTAATQASTSSAATQAAPTDTTVNTHGSEASATATSDELTGTMTDAATSSAEATSDTTLTSSQTDTPTTGTSGDLTTTAETATFPSTTEATSTALETSTTTAAVCTPTLLSTPHEGAVCGKQGNPSSFTDFLLTLTEEEFTASIGKCYEACKDNTNCGSFIFMQGAFCELWKGEPTGLNNADTPYKWYSLDCFSCGPDETETNPPETNVPTQPEGVCVDNLLNPPPKDTICGATGSGAGDFMSLPGGGSTTSLDACRNDCENTENCDAIAFHQGAYCVLYSGHITETYGAPTAWKYYDMSCFCETEPSTPTEPEPNNPAEPEPTCKNNIINPIPDYRVCGQPGRAAGLYHEGPAPEGSTKSLLACAKACINGPCRAFRFEVDKECEFYVGTGLNTPDGTEQSYRWYQPECFCDLEEDEPSDPEITPAPEVTPTPEITPTPEAPTDDVCIGEPLDSLPKDTVCGKKGSVPAQYKSNERIKTAGTLAECYKACKAAGDCDLIEFLPSSTCKLYKIQGQFSDSAVQFTGSVIEWWQPSCFCDDEPKEEEPVPVCRGEPKNPLPTNTICDMKGLINSNFIGERGKPTAATPTECNKACKANSSCHLFKFTESGQCILYQKGYQFGPSAVESYINTDYKWWEPSCFCEPDVSQANPE</sequence>
<name>A0A366RLX0_9HYPO</name>
<proteinExistence type="predicted"/>
<keyword evidence="2" id="KW-0732">Signal</keyword>
<evidence type="ECO:0000256" key="1">
    <source>
        <dbReference type="SAM" id="MobiDB-lite"/>
    </source>
</evidence>
<dbReference type="AlphaFoldDB" id="A0A366RLX0"/>
<feature type="domain" description="Apple" evidence="3">
    <location>
        <begin position="680"/>
        <end position="755"/>
    </location>
</feature>
<feature type="region of interest" description="Disordered" evidence="1">
    <location>
        <begin position="21"/>
        <end position="42"/>
    </location>
</feature>
<evidence type="ECO:0000313" key="4">
    <source>
        <dbReference type="EMBL" id="RBR18134.1"/>
    </source>
</evidence>
<comment type="caution">
    <text evidence="4">The sequence shown here is derived from an EMBL/GenBank/DDBJ whole genome shotgun (WGS) entry which is preliminary data.</text>
</comment>
<dbReference type="PROSITE" id="PS50948">
    <property type="entry name" value="PAN"/>
    <property type="match status" value="3"/>
</dbReference>
<evidence type="ECO:0000256" key="2">
    <source>
        <dbReference type="SAM" id="SignalP"/>
    </source>
</evidence>
<feature type="domain" description="Apple" evidence="3">
    <location>
        <begin position="346"/>
        <end position="416"/>
    </location>
</feature>
<dbReference type="Pfam" id="PF00024">
    <property type="entry name" value="PAN_1"/>
    <property type="match status" value="1"/>
</dbReference>
<feature type="signal peptide" evidence="2">
    <location>
        <begin position="1"/>
        <end position="21"/>
    </location>
</feature>
<evidence type="ECO:0000259" key="3">
    <source>
        <dbReference type="PROSITE" id="PS50948"/>
    </source>
</evidence>
<feature type="compositionally biased region" description="Polar residues" evidence="1">
    <location>
        <begin position="29"/>
        <end position="42"/>
    </location>
</feature>
<evidence type="ECO:0000313" key="5">
    <source>
        <dbReference type="Proteomes" id="UP000253153"/>
    </source>
</evidence>
<dbReference type="GeneID" id="41995640"/>